<dbReference type="Proteomes" id="UP000790709">
    <property type="component" value="Unassembled WGS sequence"/>
</dbReference>
<protein>
    <submittedName>
        <fullName evidence="1">Uncharacterized protein</fullName>
    </submittedName>
</protein>
<proteinExistence type="predicted"/>
<evidence type="ECO:0000313" key="1">
    <source>
        <dbReference type="EMBL" id="KAH7925411.1"/>
    </source>
</evidence>
<accession>A0ACB8BJJ8</accession>
<organism evidence="1 2">
    <name type="scientific">Leucogyrophana mollusca</name>
    <dbReference type="NCBI Taxonomy" id="85980"/>
    <lineage>
        <taxon>Eukaryota</taxon>
        <taxon>Fungi</taxon>
        <taxon>Dikarya</taxon>
        <taxon>Basidiomycota</taxon>
        <taxon>Agaricomycotina</taxon>
        <taxon>Agaricomycetes</taxon>
        <taxon>Agaricomycetidae</taxon>
        <taxon>Boletales</taxon>
        <taxon>Boletales incertae sedis</taxon>
        <taxon>Leucogyrophana</taxon>
    </lineage>
</organism>
<name>A0ACB8BJJ8_9AGAM</name>
<gene>
    <name evidence="1" type="ORF">BV22DRAFT_440955</name>
</gene>
<reference evidence="1" key="1">
    <citation type="journal article" date="2021" name="New Phytol.">
        <title>Evolutionary innovations through gain and loss of genes in the ectomycorrhizal Boletales.</title>
        <authorList>
            <person name="Wu G."/>
            <person name="Miyauchi S."/>
            <person name="Morin E."/>
            <person name="Kuo A."/>
            <person name="Drula E."/>
            <person name="Varga T."/>
            <person name="Kohler A."/>
            <person name="Feng B."/>
            <person name="Cao Y."/>
            <person name="Lipzen A."/>
            <person name="Daum C."/>
            <person name="Hundley H."/>
            <person name="Pangilinan J."/>
            <person name="Johnson J."/>
            <person name="Barry K."/>
            <person name="LaButti K."/>
            <person name="Ng V."/>
            <person name="Ahrendt S."/>
            <person name="Min B."/>
            <person name="Choi I.G."/>
            <person name="Park H."/>
            <person name="Plett J.M."/>
            <person name="Magnuson J."/>
            <person name="Spatafora J.W."/>
            <person name="Nagy L.G."/>
            <person name="Henrissat B."/>
            <person name="Grigoriev I.V."/>
            <person name="Yang Z.L."/>
            <person name="Xu J."/>
            <person name="Martin F.M."/>
        </authorList>
    </citation>
    <scope>NUCLEOTIDE SEQUENCE</scope>
    <source>
        <strain evidence="1">KUC20120723A-06</strain>
    </source>
</reference>
<sequence length="318" mass="35487">MTGVKLPKKWNGKEPRPLETVLTQRDIQSSDIIIPVMGPSGVGKSTFINTLVGTSQAKVGHNLECCTVNTQDFIVTHPKDPDRRIILVDTPSFGNASVNDVEVLGRICGWLVHLYGNNSQISGFIYLHPISQTRMVGPSATKDFTIFKKLCGDDAYPNVILATTKWSDVKEDMAKRREEQLSSFWKDMVDNGSRMAQFRGTSDSAWAIVNLILERQPLQSLQIQRELVDSQKSIPDTQAGGCLRDMLKDLVSLQKKNIARLRKEGGDELEQTLEDAEEQLRSASSQLDQLKKVRLVRRVMSFVGLHRLSASRPTTPAP</sequence>
<evidence type="ECO:0000313" key="2">
    <source>
        <dbReference type="Proteomes" id="UP000790709"/>
    </source>
</evidence>
<comment type="caution">
    <text evidence="1">The sequence shown here is derived from an EMBL/GenBank/DDBJ whole genome shotgun (WGS) entry which is preliminary data.</text>
</comment>
<keyword evidence="2" id="KW-1185">Reference proteome</keyword>
<dbReference type="EMBL" id="MU266403">
    <property type="protein sequence ID" value="KAH7925411.1"/>
    <property type="molecule type" value="Genomic_DNA"/>
</dbReference>